<evidence type="ECO:0000256" key="1">
    <source>
        <dbReference type="SAM" id="Phobius"/>
    </source>
</evidence>
<keyword evidence="1" id="KW-1133">Transmembrane helix</keyword>
<keyword evidence="1" id="KW-0812">Transmembrane</keyword>
<organism evidence="2 3">
    <name type="scientific">Phytohabitans houttuyneae</name>
    <dbReference type="NCBI Taxonomy" id="1076126"/>
    <lineage>
        <taxon>Bacteria</taxon>
        <taxon>Bacillati</taxon>
        <taxon>Actinomycetota</taxon>
        <taxon>Actinomycetes</taxon>
        <taxon>Micromonosporales</taxon>
        <taxon>Micromonosporaceae</taxon>
    </lineage>
</organism>
<keyword evidence="3" id="KW-1185">Reference proteome</keyword>
<dbReference type="RefSeq" id="WP_173066024.1">
    <property type="nucleotide sequence ID" value="NZ_BAABGO010000087.1"/>
</dbReference>
<proteinExistence type="predicted"/>
<reference evidence="2 3" key="2">
    <citation type="submission" date="2020-03" db="EMBL/GenBank/DDBJ databases">
        <authorList>
            <person name="Ichikawa N."/>
            <person name="Kimura A."/>
            <person name="Kitahashi Y."/>
            <person name="Uohara A."/>
        </authorList>
    </citation>
    <scope>NUCLEOTIDE SEQUENCE [LARGE SCALE GENOMIC DNA]</scope>
    <source>
        <strain evidence="2 3">NBRC 108639</strain>
    </source>
</reference>
<dbReference type="Proteomes" id="UP000482800">
    <property type="component" value="Unassembled WGS sequence"/>
</dbReference>
<reference evidence="2 3" key="1">
    <citation type="submission" date="2020-03" db="EMBL/GenBank/DDBJ databases">
        <title>Whole genome shotgun sequence of Phytohabitans houttuyneae NBRC 108639.</title>
        <authorList>
            <person name="Komaki H."/>
            <person name="Tamura T."/>
        </authorList>
    </citation>
    <scope>NUCLEOTIDE SEQUENCE [LARGE SCALE GENOMIC DNA]</scope>
    <source>
        <strain evidence="2 3">NBRC 108639</strain>
    </source>
</reference>
<evidence type="ECO:0000313" key="3">
    <source>
        <dbReference type="Proteomes" id="UP000482800"/>
    </source>
</evidence>
<keyword evidence="1" id="KW-0472">Membrane</keyword>
<accession>A0A6V8KJ85</accession>
<gene>
    <name evidence="2" type="ORF">Phou_076700</name>
</gene>
<evidence type="ECO:0000313" key="2">
    <source>
        <dbReference type="EMBL" id="GFJ83490.1"/>
    </source>
</evidence>
<dbReference type="AlphaFoldDB" id="A0A6V8KJ85"/>
<sequence>MTEKLVEHAPRVRCYECGNAAIVAMCHHCRRPMCEQHSPPAFRQGSTLVRTPAGAEEARPASKEFAGLGLGGLREAVYHCKEHDHLVRGLPLRWILIGAGIGALGFLLLFASAVVGVLFLLAGAATAGIPLLMHRMSAANLTRPPLPLVPQVHNVGAVERLAGYVRIENEAYKWVVAALDGRLTVAMSANDGPGRLRAYREKFGLDGSEQVPFAGGFLMLEGEAGLRFKGGQEPVLSLGGDSVHGHGFFPNGAETGQRGYTITLDYDLQDGRGPDGIPLWIVPSLVPASGRRTLDIDLHWTHPGPDEQPLSLSMFDLVELRVPAGWGNVEGSAPVAPETGKDGGRRTIRWKQLRPRQTGDSSLRLTLTFPKAIGEEIDPIPDDYEWRDGHDPLTISGMLKATFTGLLSGVTGARVFLPGGGENHRPPATLNTTVEITFDVSLRSVRYQDERVVPDAKNPRDVTRADEFHGAVPDHVTVAELTSAISMDEYYVKSVVEHPPYRDDARPGVLNRVWDVAGRRYIGLFPIDFDISLRGEEVETPAGISGKTVAQVTVKGTYATGALVGPGPSADELDAGAHVEVDPDSGELLMRIEDTWDSLHARVTDVLAGRVRRAVAALPAATEGVQHSELLDPGSPDLPDDVVIVEAVPTPDYGAVLDGETVLPAPRTAADETVIAARIPDQQARQVEELRRQQAAADDALLAGRIGEDTHRGIVARIEAALTKLGETR</sequence>
<feature type="transmembrane region" description="Helical" evidence="1">
    <location>
        <begin position="94"/>
        <end position="127"/>
    </location>
</feature>
<comment type="caution">
    <text evidence="2">The sequence shown here is derived from an EMBL/GenBank/DDBJ whole genome shotgun (WGS) entry which is preliminary data.</text>
</comment>
<dbReference type="EMBL" id="BLPF01000003">
    <property type="protein sequence ID" value="GFJ83490.1"/>
    <property type="molecule type" value="Genomic_DNA"/>
</dbReference>
<protein>
    <submittedName>
        <fullName evidence="2">Uncharacterized protein</fullName>
    </submittedName>
</protein>
<name>A0A6V8KJ85_9ACTN</name>